<dbReference type="EMBL" id="BAAAQN010000004">
    <property type="protein sequence ID" value="GAA2016856.1"/>
    <property type="molecule type" value="Genomic_DNA"/>
</dbReference>
<dbReference type="Proteomes" id="UP001500751">
    <property type="component" value="Unassembled WGS sequence"/>
</dbReference>
<sequence>MKKPLLRAVTCAILARYAPGTWFRITSNIWTAAGDAKANCPPRDPITRRAVVPMLG</sequence>
<gene>
    <name evidence="1" type="ORF">GCM10009839_10720</name>
</gene>
<keyword evidence="2" id="KW-1185">Reference proteome</keyword>
<protein>
    <submittedName>
        <fullName evidence="1">Uncharacterized protein</fullName>
    </submittedName>
</protein>
<evidence type="ECO:0000313" key="2">
    <source>
        <dbReference type="Proteomes" id="UP001500751"/>
    </source>
</evidence>
<proteinExistence type="predicted"/>
<reference evidence="1 2" key="1">
    <citation type="journal article" date="2019" name="Int. J. Syst. Evol. Microbiol.">
        <title>The Global Catalogue of Microorganisms (GCM) 10K type strain sequencing project: providing services to taxonomists for standard genome sequencing and annotation.</title>
        <authorList>
            <consortium name="The Broad Institute Genomics Platform"/>
            <consortium name="The Broad Institute Genome Sequencing Center for Infectious Disease"/>
            <person name="Wu L."/>
            <person name="Ma J."/>
        </authorList>
    </citation>
    <scope>NUCLEOTIDE SEQUENCE [LARGE SCALE GENOMIC DNA]</scope>
    <source>
        <strain evidence="1 2">JCM 16014</strain>
    </source>
</reference>
<name>A0ABN2TRD4_9ACTN</name>
<comment type="caution">
    <text evidence="1">The sequence shown here is derived from an EMBL/GenBank/DDBJ whole genome shotgun (WGS) entry which is preliminary data.</text>
</comment>
<evidence type="ECO:0000313" key="1">
    <source>
        <dbReference type="EMBL" id="GAA2016856.1"/>
    </source>
</evidence>
<organism evidence="1 2">
    <name type="scientific">Catenulispora yoronensis</name>
    <dbReference type="NCBI Taxonomy" id="450799"/>
    <lineage>
        <taxon>Bacteria</taxon>
        <taxon>Bacillati</taxon>
        <taxon>Actinomycetota</taxon>
        <taxon>Actinomycetes</taxon>
        <taxon>Catenulisporales</taxon>
        <taxon>Catenulisporaceae</taxon>
        <taxon>Catenulispora</taxon>
    </lineage>
</organism>
<accession>A0ABN2TRD4</accession>